<reference evidence="2" key="2">
    <citation type="submission" date="2015-01" db="EMBL/GenBank/DDBJ databases">
        <title>Evolutionary Origins and Diversification of the Mycorrhizal Mutualists.</title>
        <authorList>
            <consortium name="DOE Joint Genome Institute"/>
            <consortium name="Mycorrhizal Genomics Consortium"/>
            <person name="Kohler A."/>
            <person name="Kuo A."/>
            <person name="Nagy L.G."/>
            <person name="Floudas D."/>
            <person name="Copeland A."/>
            <person name="Barry K.W."/>
            <person name="Cichocki N."/>
            <person name="Veneault-Fourrey C."/>
            <person name="LaButti K."/>
            <person name="Lindquist E.A."/>
            <person name="Lipzen A."/>
            <person name="Lundell T."/>
            <person name="Morin E."/>
            <person name="Murat C."/>
            <person name="Riley R."/>
            <person name="Ohm R."/>
            <person name="Sun H."/>
            <person name="Tunlid A."/>
            <person name="Henrissat B."/>
            <person name="Grigoriev I.V."/>
            <person name="Hibbett D.S."/>
            <person name="Martin F."/>
        </authorList>
    </citation>
    <scope>NUCLEOTIDE SEQUENCE [LARGE SCALE GENOMIC DNA]</scope>
    <source>
        <strain evidence="2">Marx 270</strain>
    </source>
</reference>
<feature type="non-terminal residue" evidence="1">
    <location>
        <position position="1"/>
    </location>
</feature>
<dbReference type="InParanoid" id="A0A0C3NZ68"/>
<proteinExistence type="predicted"/>
<dbReference type="HOGENOM" id="CLU_3020092_0_0_1"/>
<dbReference type="Pfam" id="PF20414">
    <property type="entry name" value="DUF6698"/>
    <property type="match status" value="1"/>
</dbReference>
<evidence type="ECO:0000313" key="2">
    <source>
        <dbReference type="Proteomes" id="UP000054217"/>
    </source>
</evidence>
<gene>
    <name evidence="1" type="ORF">M404DRAFT_152498</name>
</gene>
<dbReference type="STRING" id="870435.A0A0C3NZ68"/>
<dbReference type="EMBL" id="KN831995">
    <property type="protein sequence ID" value="KIO00586.1"/>
    <property type="molecule type" value="Genomic_DNA"/>
</dbReference>
<organism evidence="1 2">
    <name type="scientific">Pisolithus tinctorius Marx 270</name>
    <dbReference type="NCBI Taxonomy" id="870435"/>
    <lineage>
        <taxon>Eukaryota</taxon>
        <taxon>Fungi</taxon>
        <taxon>Dikarya</taxon>
        <taxon>Basidiomycota</taxon>
        <taxon>Agaricomycotina</taxon>
        <taxon>Agaricomycetes</taxon>
        <taxon>Agaricomycetidae</taxon>
        <taxon>Boletales</taxon>
        <taxon>Sclerodermatineae</taxon>
        <taxon>Pisolithaceae</taxon>
        <taxon>Pisolithus</taxon>
    </lineage>
</organism>
<reference evidence="1 2" key="1">
    <citation type="submission" date="2014-04" db="EMBL/GenBank/DDBJ databases">
        <authorList>
            <consortium name="DOE Joint Genome Institute"/>
            <person name="Kuo A."/>
            <person name="Kohler A."/>
            <person name="Costa M.D."/>
            <person name="Nagy L.G."/>
            <person name="Floudas D."/>
            <person name="Copeland A."/>
            <person name="Barry K.W."/>
            <person name="Cichocki N."/>
            <person name="Veneault-Fourrey C."/>
            <person name="LaButti K."/>
            <person name="Lindquist E.A."/>
            <person name="Lipzen A."/>
            <person name="Lundell T."/>
            <person name="Morin E."/>
            <person name="Murat C."/>
            <person name="Sun H."/>
            <person name="Tunlid A."/>
            <person name="Henrissat B."/>
            <person name="Grigoriev I.V."/>
            <person name="Hibbett D.S."/>
            <person name="Martin F."/>
            <person name="Nordberg H.P."/>
            <person name="Cantor M.N."/>
            <person name="Hua S.X."/>
        </authorList>
    </citation>
    <scope>NUCLEOTIDE SEQUENCE [LARGE SCALE GENOMIC DNA]</scope>
    <source>
        <strain evidence="1 2">Marx 270</strain>
    </source>
</reference>
<dbReference type="AlphaFoldDB" id="A0A0C3NZ68"/>
<accession>A0A0C3NZ68</accession>
<dbReference type="OrthoDB" id="3220614at2759"/>
<sequence length="53" mass="6417">QLCFALSSCESWQIKDEDFNYEVFYQNIIDYFEHPGSPEQQKEIDTLLLLWNQ</sequence>
<dbReference type="InterPro" id="IPR046521">
    <property type="entry name" value="DUF6698"/>
</dbReference>
<name>A0A0C3NZ68_PISTI</name>
<dbReference type="Proteomes" id="UP000054217">
    <property type="component" value="Unassembled WGS sequence"/>
</dbReference>
<keyword evidence="2" id="KW-1185">Reference proteome</keyword>
<protein>
    <submittedName>
        <fullName evidence="1">Uncharacterized protein</fullName>
    </submittedName>
</protein>
<evidence type="ECO:0000313" key="1">
    <source>
        <dbReference type="EMBL" id="KIO00586.1"/>
    </source>
</evidence>